<dbReference type="GO" id="GO:0007094">
    <property type="term" value="P:mitotic spindle assembly checkpoint signaling"/>
    <property type="evidence" value="ECO:0000318"/>
    <property type="project" value="GO_Central"/>
</dbReference>
<evidence type="ECO:0000313" key="4">
    <source>
        <dbReference type="Proteomes" id="UP000001449"/>
    </source>
</evidence>
<dbReference type="KEGG" id="tps:THAPSDRAFT_261219"/>
<feature type="region of interest" description="Disordered" evidence="1">
    <location>
        <begin position="35"/>
        <end position="58"/>
    </location>
</feature>
<dbReference type="GO" id="GO:0032991">
    <property type="term" value="C:protein-containing complex"/>
    <property type="evidence" value="ECO:0007669"/>
    <property type="project" value="UniProtKB-ARBA"/>
</dbReference>
<dbReference type="AlphaFoldDB" id="B8BTH1"/>
<name>B8BTH1_THAPS</name>
<feature type="region of interest" description="Disordered" evidence="1">
    <location>
        <begin position="221"/>
        <end position="290"/>
    </location>
</feature>
<dbReference type="InParanoid" id="B8BTH1"/>
<dbReference type="Proteomes" id="UP000001449">
    <property type="component" value="Chromosome 2"/>
</dbReference>
<dbReference type="Gene3D" id="1.25.40.430">
    <property type="match status" value="1"/>
</dbReference>
<feature type="compositionally biased region" description="Basic and acidic residues" evidence="1">
    <location>
        <begin position="649"/>
        <end position="660"/>
    </location>
</feature>
<reference evidence="3 4" key="2">
    <citation type="journal article" date="2008" name="Nature">
        <title>The Phaeodactylum genome reveals the evolutionary history of diatom genomes.</title>
        <authorList>
            <person name="Bowler C."/>
            <person name="Allen A.E."/>
            <person name="Badger J.H."/>
            <person name="Grimwood J."/>
            <person name="Jabbari K."/>
            <person name="Kuo A."/>
            <person name="Maheswari U."/>
            <person name="Martens C."/>
            <person name="Maumus F."/>
            <person name="Otillar R.P."/>
            <person name="Rayko E."/>
            <person name="Salamov A."/>
            <person name="Vandepoele K."/>
            <person name="Beszteri B."/>
            <person name="Gruber A."/>
            <person name="Heijde M."/>
            <person name="Katinka M."/>
            <person name="Mock T."/>
            <person name="Valentin K."/>
            <person name="Verret F."/>
            <person name="Berges J.A."/>
            <person name="Brownlee C."/>
            <person name="Cadoret J.P."/>
            <person name="Chiovitti A."/>
            <person name="Choi C.J."/>
            <person name="Coesel S."/>
            <person name="De Martino A."/>
            <person name="Detter J.C."/>
            <person name="Durkin C."/>
            <person name="Falciatore A."/>
            <person name="Fournet J."/>
            <person name="Haruta M."/>
            <person name="Huysman M.J."/>
            <person name="Jenkins B.D."/>
            <person name="Jiroutova K."/>
            <person name="Jorgensen R.E."/>
            <person name="Joubert Y."/>
            <person name="Kaplan A."/>
            <person name="Kroger N."/>
            <person name="Kroth P.G."/>
            <person name="La Roche J."/>
            <person name="Lindquist E."/>
            <person name="Lommer M."/>
            <person name="Martin-Jezequel V."/>
            <person name="Lopez P.J."/>
            <person name="Lucas S."/>
            <person name="Mangogna M."/>
            <person name="McGinnis K."/>
            <person name="Medlin L.K."/>
            <person name="Montsant A."/>
            <person name="Oudot-Le Secq M.P."/>
            <person name="Napoli C."/>
            <person name="Obornik M."/>
            <person name="Parker M.S."/>
            <person name="Petit J.L."/>
            <person name="Porcel B.M."/>
            <person name="Poulsen N."/>
            <person name="Robison M."/>
            <person name="Rychlewski L."/>
            <person name="Rynearson T.A."/>
            <person name="Schmutz J."/>
            <person name="Shapiro H."/>
            <person name="Siaut M."/>
            <person name="Stanley M."/>
            <person name="Sussman M.R."/>
            <person name="Taylor A.R."/>
            <person name="Vardi A."/>
            <person name="von Dassow P."/>
            <person name="Vyverman W."/>
            <person name="Willis A."/>
            <person name="Wyrwicz L.S."/>
            <person name="Rokhsar D.S."/>
            <person name="Weissenbach J."/>
            <person name="Armbrust E.V."/>
            <person name="Green B.R."/>
            <person name="Van de Peer Y."/>
            <person name="Grigoriev I.V."/>
        </authorList>
    </citation>
    <scope>NUCLEOTIDE SEQUENCE [LARGE SCALE GENOMIC DNA]</scope>
    <source>
        <strain evidence="3 4">CCMP1335</strain>
    </source>
</reference>
<dbReference type="GeneID" id="7452188"/>
<dbReference type="PaxDb" id="35128-Thaps261219"/>
<feature type="region of interest" description="Disordered" evidence="1">
    <location>
        <begin position="681"/>
        <end position="738"/>
    </location>
</feature>
<dbReference type="EMBL" id="CM000639">
    <property type="protein sequence ID" value="EED95094.1"/>
    <property type="molecule type" value="Genomic_DNA"/>
</dbReference>
<dbReference type="PANTHER" id="PTHR14030:SF4">
    <property type="entry name" value="BUB1 KINASE, ISOFORM A-RELATED"/>
    <property type="match status" value="1"/>
</dbReference>
<organism evidence="3 4">
    <name type="scientific">Thalassiosira pseudonana</name>
    <name type="common">Marine diatom</name>
    <name type="synonym">Cyclotella nana</name>
    <dbReference type="NCBI Taxonomy" id="35128"/>
    <lineage>
        <taxon>Eukaryota</taxon>
        <taxon>Sar</taxon>
        <taxon>Stramenopiles</taxon>
        <taxon>Ochrophyta</taxon>
        <taxon>Bacillariophyta</taxon>
        <taxon>Coscinodiscophyceae</taxon>
        <taxon>Thalassiosirophycidae</taxon>
        <taxon>Thalassiosirales</taxon>
        <taxon>Thalassiosiraceae</taxon>
        <taxon>Thalassiosira</taxon>
    </lineage>
</organism>
<feature type="compositionally biased region" description="Polar residues" evidence="1">
    <location>
        <begin position="249"/>
        <end position="263"/>
    </location>
</feature>
<dbReference type="STRING" id="35128.B8BTH1"/>
<dbReference type="InterPro" id="IPR013212">
    <property type="entry name" value="Mad3/Bub1_I"/>
</dbReference>
<dbReference type="eggNOG" id="KOG1166">
    <property type="taxonomic scope" value="Eukaryota"/>
</dbReference>
<dbReference type="GO" id="GO:0051754">
    <property type="term" value="P:meiotic sister chromatid cohesion, centromeric"/>
    <property type="evidence" value="ECO:0000318"/>
    <property type="project" value="GO_Central"/>
</dbReference>
<evidence type="ECO:0000313" key="3">
    <source>
        <dbReference type="EMBL" id="EED95094.1"/>
    </source>
</evidence>
<sequence>MAAIESKTKKYESLVRRSERAVEWIGREKDRILFQNERGDDDDGGGDNNNGELTEEEEQTLRHRLVTELGYDPSTQDRDNIDYDPLRYWVLYIKHIRESYPADSQKQFLLMERCARTFMNRPFLVPHYKHDVRFIRTCILYADKTSNPSEVFKLMSKIKVGTNVALFWVAWAWVAEKSTDYPFTEKIFQKGLSVGAEPKKFLEDRQKQFLRRMSRHWLNSNQSRDGALEEADEEGCCGDGGEGGRGALNSLSSRGVAANNRSGAFQGRPPQPSTQSSRSRQGSSSVGQQKQTAAGFNIFQDNDENNDNVFDEEDNDHGYQLTKECERTKENNMRAEMWNERGYGLVEPSGGSADSIVGTVRSARGGAVSGSSVAAAPAFSVFVDEDCDDGKDESVHNAERVTDNRSLRQRLDGGTADRIMRDPVRYMKNPSKVESDHQKYDRLSGEDGNGAAGTARRSHKTASKTDAVFKSNPRVGGYDKDLVLPDSSGQECCFEERRASARCYTLVSSEENLNLLETTEKNDAMNESSQMDVEESIEEVDMEEEEIAGGDENTAQYDAKLKSCWKPPSSLRGSSNDANVSIVNPRRVLFGANTEYSNNDDGNDDSGEATATISALNDVLGGIPPKKARGGIGFGIYSDDSPEQSRNFKPLEAKKSRYSGEDTASLGDIGDVLGDLESCSVKDEHDSKPKKNETAGFAIYSDDSPVKSPKRNKPASSGLGFEIFTEEEPSASAQKKRRANEPCFGDISRIEEDEKTSNFQMNENLESSANAIDYKTMHHKDNESAMRQVSILGELLVVCLPPCTSHLSSCLTIYDKCNKLLFSA</sequence>
<dbReference type="SMART" id="SM00777">
    <property type="entry name" value="Mad3_BUB1_I"/>
    <property type="match status" value="1"/>
</dbReference>
<gene>
    <name evidence="3" type="ORF">THAPSDRAFT_261219</name>
</gene>
<dbReference type="PROSITE" id="PS51489">
    <property type="entry name" value="BUB1_N"/>
    <property type="match status" value="1"/>
</dbReference>
<dbReference type="InterPro" id="IPR015661">
    <property type="entry name" value="Bub1/Mad3"/>
</dbReference>
<evidence type="ECO:0000256" key="1">
    <source>
        <dbReference type="SAM" id="MobiDB-lite"/>
    </source>
</evidence>
<feature type="compositionally biased region" description="Low complexity" evidence="1">
    <location>
        <begin position="273"/>
        <end position="290"/>
    </location>
</feature>
<protein>
    <recommendedName>
        <fullName evidence="2">BUB1 N-terminal domain-containing protein</fullName>
    </recommendedName>
</protein>
<dbReference type="PANTHER" id="PTHR14030">
    <property type="entry name" value="MITOTIC CHECKPOINT SERINE/THREONINE-PROTEIN KINASE BUB1"/>
    <property type="match status" value="1"/>
</dbReference>
<reference evidence="3 4" key="1">
    <citation type="journal article" date="2004" name="Science">
        <title>The genome of the diatom Thalassiosira pseudonana: ecology, evolution, and metabolism.</title>
        <authorList>
            <person name="Armbrust E.V."/>
            <person name="Berges J.A."/>
            <person name="Bowler C."/>
            <person name="Green B.R."/>
            <person name="Martinez D."/>
            <person name="Putnam N.H."/>
            <person name="Zhou S."/>
            <person name="Allen A.E."/>
            <person name="Apt K.E."/>
            <person name="Bechner M."/>
            <person name="Brzezinski M.A."/>
            <person name="Chaal B.K."/>
            <person name="Chiovitti A."/>
            <person name="Davis A.K."/>
            <person name="Demarest M.S."/>
            <person name="Detter J.C."/>
            <person name="Glavina T."/>
            <person name="Goodstein D."/>
            <person name="Hadi M.Z."/>
            <person name="Hellsten U."/>
            <person name="Hildebrand M."/>
            <person name="Jenkins B.D."/>
            <person name="Jurka J."/>
            <person name="Kapitonov V.V."/>
            <person name="Kroger N."/>
            <person name="Lau W.W."/>
            <person name="Lane T.W."/>
            <person name="Larimer F.W."/>
            <person name="Lippmeier J.C."/>
            <person name="Lucas S."/>
            <person name="Medina M."/>
            <person name="Montsant A."/>
            <person name="Obornik M."/>
            <person name="Parker M.S."/>
            <person name="Palenik B."/>
            <person name="Pazour G.J."/>
            <person name="Richardson P.M."/>
            <person name="Rynearson T.A."/>
            <person name="Saito M.A."/>
            <person name="Schwartz D.C."/>
            <person name="Thamatrakoln K."/>
            <person name="Valentin K."/>
            <person name="Vardi A."/>
            <person name="Wilkerson F.P."/>
            <person name="Rokhsar D.S."/>
        </authorList>
    </citation>
    <scope>NUCLEOTIDE SEQUENCE [LARGE SCALE GENOMIC DNA]</scope>
    <source>
        <strain evidence="3 4">CCMP1335</strain>
    </source>
</reference>
<evidence type="ECO:0000259" key="2">
    <source>
        <dbReference type="PROSITE" id="PS51489"/>
    </source>
</evidence>
<feature type="region of interest" description="Disordered" evidence="1">
    <location>
        <begin position="637"/>
        <end position="669"/>
    </location>
</feature>
<feature type="region of interest" description="Disordered" evidence="1">
    <location>
        <begin position="430"/>
        <end position="464"/>
    </location>
</feature>
<feature type="non-terminal residue" evidence="3">
    <location>
        <position position="1"/>
    </location>
</feature>
<dbReference type="GO" id="GO:0004672">
    <property type="term" value="F:protein kinase activity"/>
    <property type="evidence" value="ECO:0000318"/>
    <property type="project" value="GO_Central"/>
</dbReference>
<feature type="domain" description="BUB1 N-terminal" evidence="2">
    <location>
        <begin position="65"/>
        <end position="232"/>
    </location>
</feature>
<feature type="compositionally biased region" description="Gly residues" evidence="1">
    <location>
        <begin position="237"/>
        <end position="246"/>
    </location>
</feature>
<feature type="compositionally biased region" description="Basic and acidic residues" evidence="1">
    <location>
        <begin position="681"/>
        <end position="693"/>
    </location>
</feature>
<accession>B8BTH1</accession>
<dbReference type="GO" id="GO:0000776">
    <property type="term" value="C:kinetochore"/>
    <property type="evidence" value="ECO:0000318"/>
    <property type="project" value="GO_Central"/>
</dbReference>
<keyword evidence="4" id="KW-1185">Reference proteome</keyword>
<feature type="compositionally biased region" description="Basic and acidic residues" evidence="1">
    <location>
        <begin position="430"/>
        <end position="445"/>
    </location>
</feature>
<dbReference type="Pfam" id="PF08311">
    <property type="entry name" value="Mad3_BUB1_I"/>
    <property type="match status" value="1"/>
</dbReference>
<proteinExistence type="predicted"/>
<dbReference type="RefSeq" id="XP_002287651.1">
    <property type="nucleotide sequence ID" value="XM_002287615.1"/>
</dbReference>
<dbReference type="OMA" id="MERCART"/>
<dbReference type="HOGENOM" id="CLU_343737_0_0_1"/>